<feature type="domain" description="SET" evidence="1">
    <location>
        <begin position="12"/>
        <end position="107"/>
    </location>
</feature>
<dbReference type="InterPro" id="IPR046341">
    <property type="entry name" value="SET_dom_sf"/>
</dbReference>
<dbReference type="InterPro" id="IPR001214">
    <property type="entry name" value="SET_dom"/>
</dbReference>
<dbReference type="Pfam" id="PF00856">
    <property type="entry name" value="SET"/>
    <property type="match status" value="1"/>
</dbReference>
<sequence>MYRVECAPTYEMYAEDKILQHELIYTAELFLVDRADKTTWQEMSLRFYAYAFRDDEDTVILSPCILMPHSLTEHNVSFQLVQKDGKTVMEYRARRDIEKDEPLFVNYHI</sequence>
<protein>
    <recommendedName>
        <fullName evidence="1">SET domain-containing protein</fullName>
    </recommendedName>
</protein>
<dbReference type="CDD" id="cd08161">
    <property type="entry name" value="SET"/>
    <property type="match status" value="1"/>
</dbReference>
<evidence type="ECO:0000313" key="2">
    <source>
        <dbReference type="EMBL" id="QHT90598.1"/>
    </source>
</evidence>
<organism evidence="2">
    <name type="scientific">viral metagenome</name>
    <dbReference type="NCBI Taxonomy" id="1070528"/>
    <lineage>
        <taxon>unclassified sequences</taxon>
        <taxon>metagenomes</taxon>
        <taxon>organismal metagenomes</taxon>
    </lineage>
</organism>
<dbReference type="AlphaFoldDB" id="A0A6C0IC30"/>
<name>A0A6C0IC30_9ZZZZ</name>
<dbReference type="Gene3D" id="2.170.270.10">
    <property type="entry name" value="SET domain"/>
    <property type="match status" value="1"/>
</dbReference>
<evidence type="ECO:0000259" key="1">
    <source>
        <dbReference type="Pfam" id="PF00856"/>
    </source>
</evidence>
<accession>A0A6C0IC30</accession>
<reference evidence="2" key="1">
    <citation type="journal article" date="2020" name="Nature">
        <title>Giant virus diversity and host interactions through global metagenomics.</title>
        <authorList>
            <person name="Schulz F."/>
            <person name="Roux S."/>
            <person name="Paez-Espino D."/>
            <person name="Jungbluth S."/>
            <person name="Walsh D.A."/>
            <person name="Denef V.J."/>
            <person name="McMahon K.D."/>
            <person name="Konstantinidis K.T."/>
            <person name="Eloe-Fadrosh E.A."/>
            <person name="Kyrpides N.C."/>
            <person name="Woyke T."/>
        </authorList>
    </citation>
    <scope>NUCLEOTIDE SEQUENCE</scope>
    <source>
        <strain evidence="2">GVMAG-M-3300023184-71</strain>
    </source>
</reference>
<proteinExistence type="predicted"/>
<dbReference type="SUPFAM" id="SSF82199">
    <property type="entry name" value="SET domain"/>
    <property type="match status" value="1"/>
</dbReference>
<dbReference type="EMBL" id="MN740156">
    <property type="protein sequence ID" value="QHT90598.1"/>
    <property type="molecule type" value="Genomic_DNA"/>
</dbReference>